<dbReference type="Proteomes" id="UP000242146">
    <property type="component" value="Unassembled WGS sequence"/>
</dbReference>
<comment type="caution">
    <text evidence="3">The sequence shown here is derived from an EMBL/GenBank/DDBJ whole genome shotgun (WGS) entry which is preliminary data.</text>
</comment>
<dbReference type="OrthoDB" id="436519at2759"/>
<feature type="region of interest" description="Disordered" evidence="2">
    <location>
        <begin position="80"/>
        <end position="106"/>
    </location>
</feature>
<accession>A0A1X2GG17</accession>
<name>A0A1X2GG17_9FUNG</name>
<dbReference type="STRING" id="101127.A0A1X2GG17"/>
<keyword evidence="4" id="KW-1185">Reference proteome</keyword>
<dbReference type="PANTHER" id="PTHR44500">
    <property type="entry name" value="DNAJ HOMOLOG SUBFAMILY C MEMBER 12"/>
    <property type="match status" value="1"/>
</dbReference>
<organism evidence="3 4">
    <name type="scientific">Hesseltinella vesiculosa</name>
    <dbReference type="NCBI Taxonomy" id="101127"/>
    <lineage>
        <taxon>Eukaryota</taxon>
        <taxon>Fungi</taxon>
        <taxon>Fungi incertae sedis</taxon>
        <taxon>Mucoromycota</taxon>
        <taxon>Mucoromycotina</taxon>
        <taxon>Mucoromycetes</taxon>
        <taxon>Mucorales</taxon>
        <taxon>Cunninghamellaceae</taxon>
        <taxon>Hesseltinella</taxon>
    </lineage>
</organism>
<evidence type="ECO:0000256" key="2">
    <source>
        <dbReference type="SAM" id="MobiDB-lite"/>
    </source>
</evidence>
<evidence type="ECO:0000313" key="3">
    <source>
        <dbReference type="EMBL" id="ORX53064.1"/>
    </source>
</evidence>
<feature type="compositionally biased region" description="Polar residues" evidence="2">
    <location>
        <begin position="81"/>
        <end position="101"/>
    </location>
</feature>
<proteinExistence type="predicted"/>
<dbReference type="PANTHER" id="PTHR44500:SF1">
    <property type="entry name" value="DNAJ HOMOLOG SUBFAMILY C MEMBER 12"/>
    <property type="match status" value="1"/>
</dbReference>
<dbReference type="AlphaFoldDB" id="A0A1X2GG17"/>
<protein>
    <recommendedName>
        <fullName evidence="5">J domain-containing protein</fullName>
    </recommendedName>
</protein>
<evidence type="ECO:0000256" key="1">
    <source>
        <dbReference type="ARBA" id="ARBA00023186"/>
    </source>
</evidence>
<dbReference type="EMBL" id="MCGT01000016">
    <property type="protein sequence ID" value="ORX53064.1"/>
    <property type="molecule type" value="Genomic_DNA"/>
</dbReference>
<reference evidence="3 4" key="1">
    <citation type="submission" date="2016-07" db="EMBL/GenBank/DDBJ databases">
        <title>Pervasive Adenine N6-methylation of Active Genes in Fungi.</title>
        <authorList>
            <consortium name="DOE Joint Genome Institute"/>
            <person name="Mondo S.J."/>
            <person name="Dannebaum R.O."/>
            <person name="Kuo R.C."/>
            <person name="Labutti K."/>
            <person name="Haridas S."/>
            <person name="Kuo A."/>
            <person name="Salamov A."/>
            <person name="Ahrendt S.R."/>
            <person name="Lipzen A."/>
            <person name="Sullivan W."/>
            <person name="Andreopoulos W.B."/>
            <person name="Clum A."/>
            <person name="Lindquist E."/>
            <person name="Daum C."/>
            <person name="Ramamoorthy G.K."/>
            <person name="Gryganskyi A."/>
            <person name="Culley D."/>
            <person name="Magnuson J.K."/>
            <person name="James T.Y."/>
            <person name="O'Malley M.A."/>
            <person name="Stajich J.E."/>
            <person name="Spatafora J.W."/>
            <person name="Visel A."/>
            <person name="Grigoriev I.V."/>
        </authorList>
    </citation>
    <scope>NUCLEOTIDE SEQUENCE [LARGE SCALE GENOMIC DNA]</scope>
    <source>
        <strain evidence="3 4">NRRL 3301</strain>
    </source>
</reference>
<dbReference type="GO" id="GO:0005737">
    <property type="term" value="C:cytoplasm"/>
    <property type="evidence" value="ECO:0007669"/>
    <property type="project" value="TreeGrafter"/>
</dbReference>
<dbReference type="InterPro" id="IPR029827">
    <property type="entry name" value="JDP1-like"/>
</dbReference>
<keyword evidence="1" id="KW-0143">Chaperone</keyword>
<evidence type="ECO:0008006" key="5">
    <source>
        <dbReference type="Google" id="ProtNLM"/>
    </source>
</evidence>
<evidence type="ECO:0000313" key="4">
    <source>
        <dbReference type="Proteomes" id="UP000242146"/>
    </source>
</evidence>
<sequence length="134" mass="15642">MLPLETVGKLSSEAWVIFLFLDCTYKKIKQAYDIVGDPVERAKYERWRLSGLQIPFEDFRQLSQHAQNVHWQALPSPLMLTDTSSESSGAQPSTFKPTSSDRLPRIHIQKQSFWSKPDAYDKFRNYTLDTHDYK</sequence>
<gene>
    <name evidence="3" type="ORF">DM01DRAFT_1336251</name>
</gene>